<protein>
    <recommendedName>
        <fullName evidence="3">Lipoprotein</fullName>
    </recommendedName>
</protein>
<evidence type="ECO:0000313" key="1">
    <source>
        <dbReference type="EMBL" id="RHJ88570.1"/>
    </source>
</evidence>
<sequence length="272" mass="31270">MRWKPKGRLLKNKILKSGVVFTLIIFSVLAVGCSMSSTEKQKANDLVSKQKDDFINQAILQYGQDTKVKNIRAETHTIYNPLFGVPSERKTTGNLAGDITVGKETFRGVYLQETGKVYSDKNYENIVHTVKSFVGIKNADLLDVTLTDSAYQTYYLPDEITTFTDMLKNQYFMLVHVYTTADLSHFTKGDFAKLYRFYGNYEEEEGYVVIIQLKDDSNLKALQRAINSITFEYEDSHGRVYDNDSRGYVDAFEKYQIEGALYLDKTKFIYNH</sequence>
<keyword evidence="2" id="KW-1185">Reference proteome</keyword>
<evidence type="ECO:0000313" key="2">
    <source>
        <dbReference type="Proteomes" id="UP000284841"/>
    </source>
</evidence>
<dbReference type="AlphaFoldDB" id="A0A415E4L8"/>
<dbReference type="RefSeq" id="WP_118335254.1">
    <property type="nucleotide sequence ID" value="NZ_AP025567.1"/>
</dbReference>
<evidence type="ECO:0008006" key="3">
    <source>
        <dbReference type="Google" id="ProtNLM"/>
    </source>
</evidence>
<gene>
    <name evidence="1" type="ORF">DW099_09325</name>
</gene>
<accession>A0A415E4L8</accession>
<dbReference type="STRING" id="1776384.GCA_900086585_04223"/>
<proteinExistence type="predicted"/>
<dbReference type="EMBL" id="QRMS01000002">
    <property type="protein sequence ID" value="RHJ88570.1"/>
    <property type="molecule type" value="Genomic_DNA"/>
</dbReference>
<comment type="caution">
    <text evidence="1">The sequence shown here is derived from an EMBL/GenBank/DDBJ whole genome shotgun (WGS) entry which is preliminary data.</text>
</comment>
<reference evidence="1 2" key="1">
    <citation type="submission" date="2018-08" db="EMBL/GenBank/DDBJ databases">
        <title>A genome reference for cultivated species of the human gut microbiota.</title>
        <authorList>
            <person name="Zou Y."/>
            <person name="Xue W."/>
            <person name="Luo G."/>
        </authorList>
    </citation>
    <scope>NUCLEOTIDE SEQUENCE [LARGE SCALE GENOMIC DNA]</scope>
    <source>
        <strain evidence="1 2">AM07-24</strain>
    </source>
</reference>
<dbReference type="OrthoDB" id="2083402at2"/>
<dbReference type="Proteomes" id="UP000284841">
    <property type="component" value="Unassembled WGS sequence"/>
</dbReference>
<name>A0A415E4L8_9FIRM</name>
<dbReference type="PROSITE" id="PS51257">
    <property type="entry name" value="PROKAR_LIPOPROTEIN"/>
    <property type="match status" value="1"/>
</dbReference>
<organism evidence="1 2">
    <name type="scientific">Emergencia timonensis</name>
    <dbReference type="NCBI Taxonomy" id="1776384"/>
    <lineage>
        <taxon>Bacteria</taxon>
        <taxon>Bacillati</taxon>
        <taxon>Bacillota</taxon>
        <taxon>Clostridia</taxon>
        <taxon>Peptostreptococcales</taxon>
        <taxon>Anaerovoracaceae</taxon>
        <taxon>Emergencia</taxon>
    </lineage>
</organism>